<evidence type="ECO:0000256" key="3">
    <source>
        <dbReference type="ARBA" id="ARBA00022763"/>
    </source>
</evidence>
<dbReference type="GO" id="GO:0016887">
    <property type="term" value="F:ATP hydrolysis activity"/>
    <property type="evidence" value="ECO:0007669"/>
    <property type="project" value="InterPro"/>
</dbReference>
<keyword evidence="3 5" id="KW-0227">DNA damage</keyword>
<comment type="caution">
    <text evidence="8">The sequence shown here is derived from an EMBL/GenBank/DDBJ whole genome shotgun (WGS) entry which is preliminary data.</text>
</comment>
<evidence type="ECO:0000259" key="7">
    <source>
        <dbReference type="SMART" id="SM01340"/>
    </source>
</evidence>
<dbReference type="CDD" id="cd00782">
    <property type="entry name" value="MutL_Trans"/>
    <property type="match status" value="1"/>
</dbReference>
<dbReference type="InterPro" id="IPR013507">
    <property type="entry name" value="DNA_mismatch_S5_2-like"/>
</dbReference>
<reference evidence="8 9" key="1">
    <citation type="journal article" date="2015" name="Stand. Genomic Sci.">
        <title>Genomic Encyclopedia of Bacterial and Archaeal Type Strains, Phase III: the genomes of soil and plant-associated and newly described type strains.</title>
        <authorList>
            <person name="Whitman W.B."/>
            <person name="Woyke T."/>
            <person name="Klenk H.P."/>
            <person name="Zhou Y."/>
            <person name="Lilburn T.G."/>
            <person name="Beck B.J."/>
            <person name="De Vos P."/>
            <person name="Vandamme P."/>
            <person name="Eisen J.A."/>
            <person name="Garrity G."/>
            <person name="Hugenholtz P."/>
            <person name="Kyrpides N.C."/>
        </authorList>
    </citation>
    <scope>NUCLEOTIDE SEQUENCE [LARGE SCALE GENOMIC DNA]</scope>
    <source>
        <strain evidence="8 9">CGMCC 1.7748</strain>
    </source>
</reference>
<dbReference type="Gene3D" id="3.30.230.10">
    <property type="match status" value="1"/>
</dbReference>
<dbReference type="GO" id="GO:0005524">
    <property type="term" value="F:ATP binding"/>
    <property type="evidence" value="ECO:0007669"/>
    <property type="project" value="InterPro"/>
</dbReference>
<name>A0A562K961_SPHWJ</name>
<dbReference type="InterPro" id="IPR014762">
    <property type="entry name" value="DNA_mismatch_repair_CS"/>
</dbReference>
<gene>
    <name evidence="5" type="primary">mutL</name>
    <name evidence="8" type="ORF">IQ35_02826</name>
</gene>
<dbReference type="GO" id="GO:0030983">
    <property type="term" value="F:mismatched DNA binding"/>
    <property type="evidence" value="ECO:0007669"/>
    <property type="project" value="InterPro"/>
</dbReference>
<dbReference type="InterPro" id="IPR020568">
    <property type="entry name" value="Ribosomal_Su5_D2-typ_SF"/>
</dbReference>
<dbReference type="HAMAP" id="MF_00149">
    <property type="entry name" value="DNA_mis_repair"/>
    <property type="match status" value="1"/>
</dbReference>
<dbReference type="GO" id="GO:0032300">
    <property type="term" value="C:mismatch repair complex"/>
    <property type="evidence" value="ECO:0007669"/>
    <property type="project" value="InterPro"/>
</dbReference>
<accession>A0A562K961</accession>
<evidence type="ECO:0000256" key="5">
    <source>
        <dbReference type="HAMAP-Rule" id="MF_00149"/>
    </source>
</evidence>
<dbReference type="InterPro" id="IPR038973">
    <property type="entry name" value="MutL/Mlh/Pms-like"/>
</dbReference>
<dbReference type="PANTHER" id="PTHR10073:SF12">
    <property type="entry name" value="DNA MISMATCH REPAIR PROTEIN MLH1"/>
    <property type="match status" value="1"/>
</dbReference>
<dbReference type="InterPro" id="IPR036890">
    <property type="entry name" value="HATPase_C_sf"/>
</dbReference>
<dbReference type="Pfam" id="PF13589">
    <property type="entry name" value="HATPase_c_3"/>
    <property type="match status" value="1"/>
</dbReference>
<dbReference type="Proteomes" id="UP000316624">
    <property type="component" value="Unassembled WGS sequence"/>
</dbReference>
<keyword evidence="4 5" id="KW-0234">DNA repair</keyword>
<dbReference type="SUPFAM" id="SSF55874">
    <property type="entry name" value="ATPase domain of HSP90 chaperone/DNA topoisomerase II/histidine kinase"/>
    <property type="match status" value="1"/>
</dbReference>
<dbReference type="PANTHER" id="PTHR10073">
    <property type="entry name" value="DNA MISMATCH REPAIR PROTEIN MLH, PMS, MUTL"/>
    <property type="match status" value="1"/>
</dbReference>
<evidence type="ECO:0000256" key="1">
    <source>
        <dbReference type="ARBA" id="ARBA00006082"/>
    </source>
</evidence>
<dbReference type="FunFam" id="3.30.565.10:FF:000003">
    <property type="entry name" value="DNA mismatch repair endonuclease MutL"/>
    <property type="match status" value="1"/>
</dbReference>
<dbReference type="SUPFAM" id="SSF118116">
    <property type="entry name" value="DNA mismatch repair protein MutL"/>
    <property type="match status" value="1"/>
</dbReference>
<dbReference type="NCBIfam" id="NF000953">
    <property type="entry name" value="PRK00095.2-4"/>
    <property type="match status" value="1"/>
</dbReference>
<dbReference type="AlphaFoldDB" id="A0A562K961"/>
<dbReference type="InterPro" id="IPR037198">
    <property type="entry name" value="MutL_C_sf"/>
</dbReference>
<evidence type="ECO:0000259" key="6">
    <source>
        <dbReference type="SMART" id="SM00853"/>
    </source>
</evidence>
<dbReference type="NCBIfam" id="TIGR00585">
    <property type="entry name" value="mutl"/>
    <property type="match status" value="1"/>
</dbReference>
<feature type="domain" description="MutL C-terminal dimerisation" evidence="6">
    <location>
        <begin position="406"/>
        <end position="549"/>
    </location>
</feature>
<evidence type="ECO:0000256" key="4">
    <source>
        <dbReference type="ARBA" id="ARBA00023204"/>
    </source>
</evidence>
<feature type="domain" description="DNA mismatch repair protein S5" evidence="7">
    <location>
        <begin position="206"/>
        <end position="324"/>
    </location>
</feature>
<dbReference type="SMART" id="SM01340">
    <property type="entry name" value="DNA_mis_repair"/>
    <property type="match status" value="1"/>
</dbReference>
<dbReference type="SMART" id="SM00853">
    <property type="entry name" value="MutL_C"/>
    <property type="match status" value="1"/>
</dbReference>
<dbReference type="InterPro" id="IPR014790">
    <property type="entry name" value="MutL_C"/>
</dbReference>
<dbReference type="EMBL" id="VLKK01000011">
    <property type="protein sequence ID" value="TWH91926.1"/>
    <property type="molecule type" value="Genomic_DNA"/>
</dbReference>
<comment type="function">
    <text evidence="5">This protein is involved in the repair of mismatches in DNA. It is required for dam-dependent methyl-directed DNA mismatch repair. May act as a 'molecular matchmaker', a protein that promotes the formation of a stable complex between two or more DNA-binding proteins in an ATP-dependent manner without itself being part of a final effector complex.</text>
</comment>
<dbReference type="Pfam" id="PF08676">
    <property type="entry name" value="MutL_C"/>
    <property type="match status" value="1"/>
</dbReference>
<proteinExistence type="inferred from homology"/>
<keyword evidence="9" id="KW-1185">Reference proteome</keyword>
<dbReference type="InterPro" id="IPR014721">
    <property type="entry name" value="Ribsml_uS5_D2-typ_fold_subgr"/>
</dbReference>
<dbReference type="RefSeq" id="WP_145074245.1">
    <property type="nucleotide sequence ID" value="NZ_JACIIY010000012.1"/>
</dbReference>
<dbReference type="InterPro" id="IPR042120">
    <property type="entry name" value="MutL_C_dimsub"/>
</dbReference>
<protein>
    <recommendedName>
        <fullName evidence="2 5">DNA mismatch repair protein MutL</fullName>
    </recommendedName>
</protein>
<evidence type="ECO:0000313" key="9">
    <source>
        <dbReference type="Proteomes" id="UP000316624"/>
    </source>
</evidence>
<sequence>MSIRRLPEHLVNRIAAGEVVERPASALKEIVENALDAGARRIAVRLSGGGLDRVEVSDDGCGMDSAEIALALERHATSKLPDDAIENVSTLGFRGEALPSIASVARLSIDSRPRGGDGWNRTVDNGAVVSEGPAALPPGTRVVMEQLFARVPARRKFLRSSKSEYAACMDAVRRLAMAHPSVAFSLEHDGRRVLGVQEGDSREDRVAALTDRALVDNHVIVSLEREGVRLSGVASIPTYHRGVGDHQFLFVNGRPVRDRLLVGAVRAAYADMLARDRHPVVALFIDMPPLEVDVNVHPAKTEVRFRDPALVRGMIVSGLRRALDAEGFRAVQHADPAALSAWKSEPISPTPIGAMPIFEAANAGAPPSPALFADRRTSFFTPPPQARAEPAAAPAPEGQSFPLGVARGQVARTYIVAEAEDGLVIVDQHAAHERLTLERMRRAMEGQGVALQALLLPEVVELDEPACDRLETRVAELREFGLELERFGPSAMLVRAVPALLGQADAQGLVTDLADDLAAYDSALSLRERLDLVAATMACHGSVRAGRILSVTEMNALLREMEVTPRSGQCNHGRPTWVKLGHGDIEKLFGRK</sequence>
<dbReference type="SUPFAM" id="SSF54211">
    <property type="entry name" value="Ribosomal protein S5 domain 2-like"/>
    <property type="match status" value="1"/>
</dbReference>
<dbReference type="CDD" id="cd16926">
    <property type="entry name" value="HATPase_MutL-MLH-PMS-like"/>
    <property type="match status" value="1"/>
</dbReference>
<dbReference type="InterPro" id="IPR042121">
    <property type="entry name" value="MutL_C_regsub"/>
</dbReference>
<dbReference type="InterPro" id="IPR020667">
    <property type="entry name" value="DNA_mismatch_repair_MutL"/>
</dbReference>
<evidence type="ECO:0000313" key="8">
    <source>
        <dbReference type="EMBL" id="TWH91926.1"/>
    </source>
</evidence>
<dbReference type="Pfam" id="PF01119">
    <property type="entry name" value="DNA_mis_repair"/>
    <property type="match status" value="1"/>
</dbReference>
<dbReference type="Gene3D" id="3.30.1370.100">
    <property type="entry name" value="MutL, C-terminal domain, regulatory subdomain"/>
    <property type="match status" value="1"/>
</dbReference>
<evidence type="ECO:0000256" key="2">
    <source>
        <dbReference type="ARBA" id="ARBA00021975"/>
    </source>
</evidence>
<dbReference type="InterPro" id="IPR002099">
    <property type="entry name" value="MutL/Mlh/PMS"/>
</dbReference>
<dbReference type="GO" id="GO:0006298">
    <property type="term" value="P:mismatch repair"/>
    <property type="evidence" value="ECO:0007669"/>
    <property type="project" value="UniProtKB-UniRule"/>
</dbReference>
<comment type="similarity">
    <text evidence="1 5">Belongs to the DNA mismatch repair MutL/HexB family.</text>
</comment>
<dbReference type="Gene3D" id="3.30.565.10">
    <property type="entry name" value="Histidine kinase-like ATPase, C-terminal domain"/>
    <property type="match status" value="1"/>
</dbReference>
<dbReference type="GO" id="GO:0140664">
    <property type="term" value="F:ATP-dependent DNA damage sensor activity"/>
    <property type="evidence" value="ECO:0007669"/>
    <property type="project" value="InterPro"/>
</dbReference>
<dbReference type="Gene3D" id="3.30.1540.20">
    <property type="entry name" value="MutL, C-terminal domain, dimerisation subdomain"/>
    <property type="match status" value="1"/>
</dbReference>
<dbReference type="PROSITE" id="PS00058">
    <property type="entry name" value="DNA_MISMATCH_REPAIR_1"/>
    <property type="match status" value="1"/>
</dbReference>
<organism evidence="8 9">
    <name type="scientific">Sphingobium wenxiniae (strain DSM 21828 / CGMCC 1.7748 / JZ-1)</name>
    <dbReference type="NCBI Taxonomy" id="595605"/>
    <lineage>
        <taxon>Bacteria</taxon>
        <taxon>Pseudomonadati</taxon>
        <taxon>Pseudomonadota</taxon>
        <taxon>Alphaproteobacteria</taxon>
        <taxon>Sphingomonadales</taxon>
        <taxon>Sphingomonadaceae</taxon>
        <taxon>Sphingobium</taxon>
    </lineage>
</organism>